<dbReference type="InterPro" id="IPR011527">
    <property type="entry name" value="ABC1_TM_dom"/>
</dbReference>
<reference evidence="10 11" key="1">
    <citation type="submission" date="2019-04" db="EMBL/GenBank/DDBJ databases">
        <title>Streptomyces oryziradicis sp. nov., a novel actinomycete isolated from rhizosphere soil of rice (Oryza sativa L.).</title>
        <authorList>
            <person name="Li C."/>
        </authorList>
    </citation>
    <scope>NUCLEOTIDE SEQUENCE [LARGE SCALE GENOMIC DNA]</scope>
    <source>
        <strain evidence="10 11">NEAU-C40</strain>
    </source>
</reference>
<accession>A0A4U0SQ09</accession>
<evidence type="ECO:0000256" key="3">
    <source>
        <dbReference type="ARBA" id="ARBA00022741"/>
    </source>
</evidence>
<dbReference type="InterPro" id="IPR039421">
    <property type="entry name" value="Type_1_exporter"/>
</dbReference>
<keyword evidence="5 7" id="KW-1133">Transmembrane helix</keyword>
<dbReference type="SUPFAM" id="SSF90123">
    <property type="entry name" value="ABC transporter transmembrane region"/>
    <property type="match status" value="1"/>
</dbReference>
<evidence type="ECO:0000256" key="2">
    <source>
        <dbReference type="ARBA" id="ARBA00022692"/>
    </source>
</evidence>
<evidence type="ECO:0000256" key="6">
    <source>
        <dbReference type="ARBA" id="ARBA00023136"/>
    </source>
</evidence>
<dbReference type="InterPro" id="IPR036640">
    <property type="entry name" value="ABC1_TM_sf"/>
</dbReference>
<dbReference type="Gene3D" id="1.20.1560.10">
    <property type="entry name" value="ABC transporter type 1, transmembrane domain"/>
    <property type="match status" value="1"/>
</dbReference>
<dbReference type="PROSITE" id="PS50929">
    <property type="entry name" value="ABC_TM1F"/>
    <property type="match status" value="1"/>
</dbReference>
<keyword evidence="2 7" id="KW-0812">Transmembrane</keyword>
<proteinExistence type="predicted"/>
<evidence type="ECO:0000256" key="1">
    <source>
        <dbReference type="ARBA" id="ARBA00004651"/>
    </source>
</evidence>
<dbReference type="GO" id="GO:0016887">
    <property type="term" value="F:ATP hydrolysis activity"/>
    <property type="evidence" value="ECO:0007669"/>
    <property type="project" value="InterPro"/>
</dbReference>
<dbReference type="InterPro" id="IPR027417">
    <property type="entry name" value="P-loop_NTPase"/>
</dbReference>
<evidence type="ECO:0000256" key="7">
    <source>
        <dbReference type="SAM" id="Phobius"/>
    </source>
</evidence>
<dbReference type="OrthoDB" id="9806127at2"/>
<feature type="transmembrane region" description="Helical" evidence="7">
    <location>
        <begin position="331"/>
        <end position="353"/>
    </location>
</feature>
<evidence type="ECO:0000313" key="11">
    <source>
        <dbReference type="Proteomes" id="UP000305778"/>
    </source>
</evidence>
<keyword evidence="11" id="KW-1185">Reference proteome</keyword>
<evidence type="ECO:0000256" key="4">
    <source>
        <dbReference type="ARBA" id="ARBA00022840"/>
    </source>
</evidence>
<dbReference type="Pfam" id="PF00005">
    <property type="entry name" value="ABC_tran"/>
    <property type="match status" value="1"/>
</dbReference>
<protein>
    <submittedName>
        <fullName evidence="10">ABC transporter ATP-binding protein</fullName>
    </submittedName>
</protein>
<feature type="transmembrane region" description="Helical" evidence="7">
    <location>
        <begin position="303"/>
        <end position="325"/>
    </location>
</feature>
<dbReference type="AlphaFoldDB" id="A0A4U0SQ09"/>
<feature type="transmembrane region" description="Helical" evidence="7">
    <location>
        <begin position="187"/>
        <end position="208"/>
    </location>
</feature>
<dbReference type="EMBL" id="SUMC01000006">
    <property type="protein sequence ID" value="TKA12006.1"/>
    <property type="molecule type" value="Genomic_DNA"/>
</dbReference>
<name>A0A4U0SQ09_9ACTN</name>
<dbReference type="InterPro" id="IPR003439">
    <property type="entry name" value="ABC_transporter-like_ATP-bd"/>
</dbReference>
<gene>
    <name evidence="10" type="ORF">FCI23_09395</name>
</gene>
<organism evidence="10 11">
    <name type="scientific">Actinacidiphila oryziradicis</name>
    <dbReference type="NCBI Taxonomy" id="2571141"/>
    <lineage>
        <taxon>Bacteria</taxon>
        <taxon>Bacillati</taxon>
        <taxon>Actinomycetota</taxon>
        <taxon>Actinomycetes</taxon>
        <taxon>Kitasatosporales</taxon>
        <taxon>Streptomycetaceae</taxon>
        <taxon>Actinacidiphila</taxon>
    </lineage>
</organism>
<dbReference type="GO" id="GO:0005524">
    <property type="term" value="F:ATP binding"/>
    <property type="evidence" value="ECO:0007669"/>
    <property type="project" value="UniProtKB-KW"/>
</dbReference>
<evidence type="ECO:0000259" key="8">
    <source>
        <dbReference type="PROSITE" id="PS50893"/>
    </source>
</evidence>
<keyword evidence="6 7" id="KW-0472">Membrane</keyword>
<dbReference type="PROSITE" id="PS50893">
    <property type="entry name" value="ABC_TRANSPORTER_2"/>
    <property type="match status" value="1"/>
</dbReference>
<evidence type="ECO:0000259" key="9">
    <source>
        <dbReference type="PROSITE" id="PS50929"/>
    </source>
</evidence>
<dbReference type="RefSeq" id="WP_136723001.1">
    <property type="nucleotide sequence ID" value="NZ_SUMC01000006.1"/>
</dbReference>
<sequence>MRIGIRRRSEQKPEPASESEELLFGGRLRYDTGWSQHEKAFLDLSLVGMARKLPSLVGGTIRLAWRADRGALITVGVCEIGQGIAQAVGLVVTNRILQALFAAGSTEERLRAALPSLVVAATVAVLNAVLASGSTAGTGRLEPKVERVATEQYLDRAARVELSAIEDAQFHRLLDSAQFGSQSARRMIGACVAALNGIFAFAAAAGVLTVLHPVLLPLLALIALPRSWGALRVSRRRYASLQMWIEHARAGRLIGSLLTENSAAQEVRVHGVGPFLLGHFRTMSEASEAEQTRLADDKAGTELFAAALTGAASLATYAALAGLLLTGRMQFAVAGTAVFAIRTGSASLAALVMHVNQLYEEALFVADLEKLIAEADRRAIPTGGLDLPSQPKEIRFENVTFTYPGRDIPALDDVTLSIPAGAVVALVGENGSGKSTLAKLLAGLYHPDSGRIAWDGIDSAAADRDQLFSRIALVTQDFQRWPFTARTNITVGQPGAPTTNGRLQQAADYSGADSVIDALPNGLRTLLARQFQGGVELSGGQWQRFGIARARYRAAPVLICDEPTSALDPRAELETFDKIRGLAAHGQTVILVTHRLSSVRDADVIYVLHHGRLVEHGSHEELLARPGGRYQELFQMQAARYQASPVSYEPQ</sequence>
<feature type="domain" description="ABC transmembrane type-1" evidence="9">
    <location>
        <begin position="73"/>
        <end position="360"/>
    </location>
</feature>
<dbReference type="InterPro" id="IPR003593">
    <property type="entry name" value="AAA+_ATPase"/>
</dbReference>
<dbReference type="PANTHER" id="PTHR43394">
    <property type="entry name" value="ATP-DEPENDENT PERMEASE MDL1, MITOCHONDRIAL"/>
    <property type="match status" value="1"/>
</dbReference>
<feature type="domain" description="ABC transporter" evidence="8">
    <location>
        <begin position="394"/>
        <end position="635"/>
    </location>
</feature>
<evidence type="ECO:0000256" key="5">
    <source>
        <dbReference type="ARBA" id="ARBA00022989"/>
    </source>
</evidence>
<keyword evidence="3" id="KW-0547">Nucleotide-binding</keyword>
<dbReference type="SMART" id="SM00382">
    <property type="entry name" value="AAA"/>
    <property type="match status" value="1"/>
</dbReference>
<evidence type="ECO:0000313" key="10">
    <source>
        <dbReference type="EMBL" id="TKA12006.1"/>
    </source>
</evidence>
<dbReference type="Proteomes" id="UP000305778">
    <property type="component" value="Unassembled WGS sequence"/>
</dbReference>
<dbReference type="GO" id="GO:0015421">
    <property type="term" value="F:ABC-type oligopeptide transporter activity"/>
    <property type="evidence" value="ECO:0007669"/>
    <property type="project" value="TreeGrafter"/>
</dbReference>
<comment type="subcellular location">
    <subcellularLocation>
        <location evidence="1">Cell membrane</location>
        <topology evidence="1">Multi-pass membrane protein</topology>
    </subcellularLocation>
</comment>
<dbReference type="GO" id="GO:0005886">
    <property type="term" value="C:plasma membrane"/>
    <property type="evidence" value="ECO:0007669"/>
    <property type="project" value="UniProtKB-SubCell"/>
</dbReference>
<dbReference type="PANTHER" id="PTHR43394:SF1">
    <property type="entry name" value="ATP-BINDING CASSETTE SUB-FAMILY B MEMBER 10, MITOCHONDRIAL"/>
    <property type="match status" value="1"/>
</dbReference>
<dbReference type="SUPFAM" id="SSF52540">
    <property type="entry name" value="P-loop containing nucleoside triphosphate hydrolases"/>
    <property type="match status" value="1"/>
</dbReference>
<dbReference type="Gene3D" id="3.40.50.300">
    <property type="entry name" value="P-loop containing nucleotide triphosphate hydrolases"/>
    <property type="match status" value="1"/>
</dbReference>
<comment type="caution">
    <text evidence="10">The sequence shown here is derived from an EMBL/GenBank/DDBJ whole genome shotgun (WGS) entry which is preliminary data.</text>
</comment>
<keyword evidence="4 10" id="KW-0067">ATP-binding</keyword>